<feature type="chain" id="PRO_5045814478" description="PEP-CTERM sorting domain-containing protein" evidence="2">
    <location>
        <begin position="20"/>
        <end position="261"/>
    </location>
</feature>
<keyword evidence="2" id="KW-0732">Signal</keyword>
<feature type="signal peptide" evidence="2">
    <location>
        <begin position="1"/>
        <end position="19"/>
    </location>
</feature>
<protein>
    <recommendedName>
        <fullName evidence="5">PEP-CTERM sorting domain-containing protein</fullName>
    </recommendedName>
</protein>
<evidence type="ECO:0000256" key="1">
    <source>
        <dbReference type="SAM" id="Phobius"/>
    </source>
</evidence>
<accession>A0ABX1R688</accession>
<evidence type="ECO:0000256" key="2">
    <source>
        <dbReference type="SAM" id="SignalP"/>
    </source>
</evidence>
<dbReference type="Gene3D" id="2.60.120.200">
    <property type="match status" value="1"/>
</dbReference>
<reference evidence="3 4" key="1">
    <citation type="submission" date="2020-03" db="EMBL/GenBank/DDBJ databases">
        <title>Alteromonas ponticola sp. nov., isolated from seawater.</title>
        <authorList>
            <person name="Yoon J.-H."/>
            <person name="Kim Y.-O."/>
        </authorList>
    </citation>
    <scope>NUCLEOTIDE SEQUENCE [LARGE SCALE GENOMIC DNA]</scope>
    <source>
        <strain evidence="3 4">MYP5</strain>
    </source>
</reference>
<dbReference type="RefSeq" id="WP_169211999.1">
    <property type="nucleotide sequence ID" value="NZ_JAATNW010000009.1"/>
</dbReference>
<dbReference type="EMBL" id="JAATNW010000009">
    <property type="protein sequence ID" value="NMH61436.1"/>
    <property type="molecule type" value="Genomic_DNA"/>
</dbReference>
<keyword evidence="4" id="KW-1185">Reference proteome</keyword>
<organism evidence="3 4">
    <name type="scientific">Alteromonas ponticola</name>
    <dbReference type="NCBI Taxonomy" id="2720613"/>
    <lineage>
        <taxon>Bacteria</taxon>
        <taxon>Pseudomonadati</taxon>
        <taxon>Pseudomonadota</taxon>
        <taxon>Gammaproteobacteria</taxon>
        <taxon>Alteromonadales</taxon>
        <taxon>Alteromonadaceae</taxon>
        <taxon>Alteromonas/Salinimonas group</taxon>
        <taxon>Alteromonas</taxon>
    </lineage>
</organism>
<name>A0ABX1R688_9ALTE</name>
<gene>
    <name evidence="3" type="ORF">HCJ96_15510</name>
</gene>
<evidence type="ECO:0000313" key="3">
    <source>
        <dbReference type="EMBL" id="NMH61436.1"/>
    </source>
</evidence>
<evidence type="ECO:0000313" key="4">
    <source>
        <dbReference type="Proteomes" id="UP000709336"/>
    </source>
</evidence>
<keyword evidence="1" id="KW-0472">Membrane</keyword>
<feature type="transmembrane region" description="Helical" evidence="1">
    <location>
        <begin position="241"/>
        <end position="257"/>
    </location>
</feature>
<evidence type="ECO:0008006" key="5">
    <source>
        <dbReference type="Google" id="ProtNLM"/>
    </source>
</evidence>
<dbReference type="Proteomes" id="UP000709336">
    <property type="component" value="Unassembled WGS sequence"/>
</dbReference>
<proteinExistence type="predicted"/>
<keyword evidence="1" id="KW-1133">Transmembrane helix</keyword>
<sequence>MKRLFAAVFAICISSVSSAAVIPVETKNWSYELSPSSNRISNNDGWKRLLTNTPTKLSNSSGSLISDFSLNNNFIFSGQFSPTYANNSSCASPAEGSCNDNDILGIVFDWQDAGNHYRLGWSQGGVSDITGKSGLFLVKEENGVSNTVMNWSDLFWTDEALYSFSLSREGDSFALTLSGATQAVPGDQSAQTPSDQNPDLTDSVINFNFDDLLFAGGRVGVYTESQTAVFSALNVVTPAEVFAPATAMLLLMSLVRLRKRR</sequence>
<keyword evidence="1" id="KW-0812">Transmembrane</keyword>
<comment type="caution">
    <text evidence="3">The sequence shown here is derived from an EMBL/GenBank/DDBJ whole genome shotgun (WGS) entry which is preliminary data.</text>
</comment>